<protein>
    <submittedName>
        <fullName evidence="1">Uncharacterized protein</fullName>
    </submittedName>
</protein>
<dbReference type="Proteomes" id="UP000479710">
    <property type="component" value="Unassembled WGS sequence"/>
</dbReference>
<evidence type="ECO:0000313" key="2">
    <source>
        <dbReference type="Proteomes" id="UP000479710"/>
    </source>
</evidence>
<proteinExistence type="predicted"/>
<reference evidence="1 2" key="1">
    <citation type="submission" date="2019-11" db="EMBL/GenBank/DDBJ databases">
        <title>Whole genome sequence of Oryza granulata.</title>
        <authorList>
            <person name="Li W."/>
        </authorList>
    </citation>
    <scope>NUCLEOTIDE SEQUENCE [LARGE SCALE GENOMIC DNA]</scope>
    <source>
        <strain evidence="2">cv. Menghai</strain>
        <tissue evidence="1">Leaf</tissue>
    </source>
</reference>
<comment type="caution">
    <text evidence="1">The sequence shown here is derived from an EMBL/GenBank/DDBJ whole genome shotgun (WGS) entry which is preliminary data.</text>
</comment>
<sequence>MTVISSPPCAIVSECAFRFSDGATYRIISNQTPASKLHAASLSSSCASCLPSLAPFFTTSCSDFSVSNATICSCASAPPRLAMARTRMESLLTASYKLLLHLSSSGRSSWQQATRYAQYRDK</sequence>
<gene>
    <name evidence="1" type="ORF">E2562_007348</name>
</gene>
<name>A0A6G1CZH7_9ORYZ</name>
<dbReference type="AlphaFoldDB" id="A0A6G1CZH7"/>
<dbReference type="EMBL" id="SPHZ02000007">
    <property type="protein sequence ID" value="KAF0905551.1"/>
    <property type="molecule type" value="Genomic_DNA"/>
</dbReference>
<organism evidence="1 2">
    <name type="scientific">Oryza meyeriana var. granulata</name>
    <dbReference type="NCBI Taxonomy" id="110450"/>
    <lineage>
        <taxon>Eukaryota</taxon>
        <taxon>Viridiplantae</taxon>
        <taxon>Streptophyta</taxon>
        <taxon>Embryophyta</taxon>
        <taxon>Tracheophyta</taxon>
        <taxon>Spermatophyta</taxon>
        <taxon>Magnoliopsida</taxon>
        <taxon>Liliopsida</taxon>
        <taxon>Poales</taxon>
        <taxon>Poaceae</taxon>
        <taxon>BOP clade</taxon>
        <taxon>Oryzoideae</taxon>
        <taxon>Oryzeae</taxon>
        <taxon>Oryzinae</taxon>
        <taxon>Oryza</taxon>
        <taxon>Oryza meyeriana</taxon>
    </lineage>
</organism>
<keyword evidence="2" id="KW-1185">Reference proteome</keyword>
<accession>A0A6G1CZH7</accession>
<evidence type="ECO:0000313" key="1">
    <source>
        <dbReference type="EMBL" id="KAF0905551.1"/>
    </source>
</evidence>